<dbReference type="RefSeq" id="WP_260560251.1">
    <property type="nucleotide sequence ID" value="NZ_BAABEC010000020.1"/>
</dbReference>
<organism evidence="1 2">
    <name type="scientific">Deinococcus rubellus</name>
    <dbReference type="NCBI Taxonomy" id="1889240"/>
    <lineage>
        <taxon>Bacteria</taxon>
        <taxon>Thermotogati</taxon>
        <taxon>Deinococcota</taxon>
        <taxon>Deinococci</taxon>
        <taxon>Deinococcales</taxon>
        <taxon>Deinococcaceae</taxon>
        <taxon>Deinococcus</taxon>
    </lineage>
</organism>
<evidence type="ECO:0000313" key="2">
    <source>
        <dbReference type="Proteomes" id="UP001060261"/>
    </source>
</evidence>
<accession>A0ABY5YFW5</accession>
<dbReference type="EMBL" id="CP104213">
    <property type="protein sequence ID" value="UWX63975.1"/>
    <property type="molecule type" value="Genomic_DNA"/>
</dbReference>
<name>A0ABY5YFW5_9DEIO</name>
<dbReference type="PANTHER" id="PTHR12526:SF630">
    <property type="entry name" value="GLYCOSYLTRANSFERASE"/>
    <property type="match status" value="1"/>
</dbReference>
<dbReference type="Gene3D" id="3.40.50.2000">
    <property type="entry name" value="Glycogen Phosphorylase B"/>
    <property type="match status" value="1"/>
</dbReference>
<dbReference type="CDD" id="cd04950">
    <property type="entry name" value="GT4_TuaH-like"/>
    <property type="match status" value="1"/>
</dbReference>
<dbReference type="Proteomes" id="UP001060261">
    <property type="component" value="Chromosome"/>
</dbReference>
<dbReference type="SUPFAM" id="SSF53756">
    <property type="entry name" value="UDP-Glycosyltransferase/glycogen phosphorylase"/>
    <property type="match status" value="1"/>
</dbReference>
<dbReference type="PANTHER" id="PTHR12526">
    <property type="entry name" value="GLYCOSYLTRANSFERASE"/>
    <property type="match status" value="1"/>
</dbReference>
<proteinExistence type="predicted"/>
<gene>
    <name evidence="1" type="ORF">N0D28_14840</name>
</gene>
<reference evidence="1" key="1">
    <citation type="submission" date="2022-09" db="EMBL/GenBank/DDBJ databases">
        <title>genome sequence of Deinococcus rubellus.</title>
        <authorList>
            <person name="Srinivasan S."/>
        </authorList>
    </citation>
    <scope>NUCLEOTIDE SEQUENCE</scope>
    <source>
        <strain evidence="1">Ant6</strain>
    </source>
</reference>
<evidence type="ECO:0000313" key="1">
    <source>
        <dbReference type="EMBL" id="UWX63975.1"/>
    </source>
</evidence>
<dbReference type="Pfam" id="PF13692">
    <property type="entry name" value="Glyco_trans_1_4"/>
    <property type="match status" value="1"/>
</dbReference>
<sequence length="385" mass="43676">MDHYSDTNAALICLSHLRWDFVFQRPQHLMIQAALTRRVYYVELPMFGDWDDHLDIRTVGGSVQVAVPYIRTGFDAAESQARTAALLAELAEREHLRDLTLWVYTPMELPVAAQLRPALTVYDCMDELANFRFAPPELRPREQQLFRQADLVFTGGHRLWEAKRGQHPHVYPFPSSVEKAHFAQARAGLNDPADQAPLGRPRLGFYGVIDERFDTALITELARCRPDWEFVLLGPVVKLEESELPRAANIHYLGMKSYAELPAYLAHWDVALMPFARNEATEFISPTKTPEYLAAGVPVVSTEIRDVVRPYGEQDLVRIANRADDFEAACEAALAERHQPESRERQARADAYLAGLSWSQTWAEMETLMNEARGRKAAKTEAADD</sequence>
<keyword evidence="2" id="KW-1185">Reference proteome</keyword>
<protein>
    <submittedName>
        <fullName evidence="1">Glycosyltransferase family 1 protein</fullName>
    </submittedName>
</protein>